<dbReference type="OrthoDB" id="10474978at2759"/>
<dbReference type="EMBL" id="CAJNNV010030508">
    <property type="protein sequence ID" value="CAE8632718.1"/>
    <property type="molecule type" value="Genomic_DNA"/>
</dbReference>
<reference evidence="2" key="1">
    <citation type="submission" date="2021-02" db="EMBL/GenBank/DDBJ databases">
        <authorList>
            <person name="Dougan E. K."/>
            <person name="Rhodes N."/>
            <person name="Thang M."/>
            <person name="Chan C."/>
        </authorList>
    </citation>
    <scope>NUCLEOTIDE SEQUENCE</scope>
</reference>
<keyword evidence="1" id="KW-0812">Transmembrane</keyword>
<evidence type="ECO:0000256" key="1">
    <source>
        <dbReference type="SAM" id="Phobius"/>
    </source>
</evidence>
<dbReference type="AlphaFoldDB" id="A0A813H4Z6"/>
<feature type="transmembrane region" description="Helical" evidence="1">
    <location>
        <begin position="166"/>
        <end position="185"/>
    </location>
</feature>
<feature type="transmembrane region" description="Helical" evidence="1">
    <location>
        <begin position="133"/>
        <end position="154"/>
    </location>
</feature>
<dbReference type="Proteomes" id="UP000654075">
    <property type="component" value="Unassembled WGS sequence"/>
</dbReference>
<sequence length="340" mass="36246">MEVISSPQPGAHMMQDPVTSLALMALALAVWVLEWRRCRGEFPSATCWALMRQLLPELVASAAMAGLVAALLRRGEHNGAPISPQDEPLWGEIKSEWPVLSTADTLLGLQATLRVLLLASATGRRGSFRCSAFAGEASAFFCFAAVCKVMLLAMSPQEVYHLDGPLGGRLNVALEVSALLMLLNLNRDMPRLGLARAVCYTAALGIATCVATCNRLAIADEGDSHLDTLFSLVGILETMAAAAFVGRAALSQEVSGSSAFACFAHSVLPLQQFLWAYFMLTAWVASPFESDPALVGAGRPLEVLQLCGLAQVSMYLTAGAVYSASCGLEKIQDRAHFLQV</sequence>
<feature type="transmembrane region" description="Helical" evidence="1">
    <location>
        <begin position="229"/>
        <end position="250"/>
    </location>
</feature>
<protein>
    <submittedName>
        <fullName evidence="2">Uncharacterized protein</fullName>
    </submittedName>
</protein>
<keyword evidence="1" id="KW-1133">Transmembrane helix</keyword>
<feature type="transmembrane region" description="Helical" evidence="1">
    <location>
        <begin position="17"/>
        <end position="33"/>
    </location>
</feature>
<feature type="transmembrane region" description="Helical" evidence="1">
    <location>
        <begin position="197"/>
        <end position="217"/>
    </location>
</feature>
<feature type="transmembrane region" description="Helical" evidence="1">
    <location>
        <begin position="262"/>
        <end position="283"/>
    </location>
</feature>
<accession>A0A813H4Z6</accession>
<keyword evidence="3" id="KW-1185">Reference proteome</keyword>
<evidence type="ECO:0000313" key="3">
    <source>
        <dbReference type="Proteomes" id="UP000654075"/>
    </source>
</evidence>
<comment type="caution">
    <text evidence="2">The sequence shown here is derived from an EMBL/GenBank/DDBJ whole genome shotgun (WGS) entry which is preliminary data.</text>
</comment>
<organism evidence="2 3">
    <name type="scientific">Polarella glacialis</name>
    <name type="common">Dinoflagellate</name>
    <dbReference type="NCBI Taxonomy" id="89957"/>
    <lineage>
        <taxon>Eukaryota</taxon>
        <taxon>Sar</taxon>
        <taxon>Alveolata</taxon>
        <taxon>Dinophyceae</taxon>
        <taxon>Suessiales</taxon>
        <taxon>Suessiaceae</taxon>
        <taxon>Polarella</taxon>
    </lineage>
</organism>
<evidence type="ECO:0000313" key="2">
    <source>
        <dbReference type="EMBL" id="CAE8632718.1"/>
    </source>
</evidence>
<keyword evidence="1" id="KW-0472">Membrane</keyword>
<proteinExistence type="predicted"/>
<name>A0A813H4Z6_POLGL</name>
<gene>
    <name evidence="2" type="ORF">PGLA1383_LOCUS48647</name>
</gene>